<gene>
    <name evidence="1" type="ORF">HXK21_07265</name>
</gene>
<dbReference type="Gene3D" id="1.10.10.10">
    <property type="entry name" value="Winged helix-like DNA-binding domain superfamily/Winged helix DNA-binding domain"/>
    <property type="match status" value="1"/>
</dbReference>
<dbReference type="Pfam" id="PF10771">
    <property type="entry name" value="DUF2582"/>
    <property type="match status" value="1"/>
</dbReference>
<name>A0A929X097_9BACT</name>
<sequence>MFTEKVGELAGKIWQALNENGKLTGKELKKLIKVRADKDLYLGLGWLLREDKIDVTESDKEILVVLK</sequence>
<organism evidence="1 2">
    <name type="scientific">Alloprevotella tannerae</name>
    <dbReference type="NCBI Taxonomy" id="76122"/>
    <lineage>
        <taxon>Bacteria</taxon>
        <taxon>Pseudomonadati</taxon>
        <taxon>Bacteroidota</taxon>
        <taxon>Bacteroidia</taxon>
        <taxon>Bacteroidales</taxon>
        <taxon>Prevotellaceae</taxon>
        <taxon>Alloprevotella</taxon>
    </lineage>
</organism>
<accession>A0A929X097</accession>
<evidence type="ECO:0000313" key="1">
    <source>
        <dbReference type="EMBL" id="MBF0970823.1"/>
    </source>
</evidence>
<dbReference type="InterPro" id="IPR019707">
    <property type="entry name" value="DUF2582"/>
</dbReference>
<dbReference type="EMBL" id="JABZGR010000024">
    <property type="protein sequence ID" value="MBF0970823.1"/>
    <property type="molecule type" value="Genomic_DNA"/>
</dbReference>
<dbReference type="InterPro" id="IPR036388">
    <property type="entry name" value="WH-like_DNA-bd_sf"/>
</dbReference>
<dbReference type="AlphaFoldDB" id="A0A929X097"/>
<protein>
    <submittedName>
        <fullName evidence="1">Winged helix-turn-helix domain-containing protein</fullName>
    </submittedName>
</protein>
<dbReference type="RefSeq" id="WP_296090915.1">
    <property type="nucleotide sequence ID" value="NZ_CAUSTY010000030.1"/>
</dbReference>
<dbReference type="Proteomes" id="UP000704068">
    <property type="component" value="Unassembled WGS sequence"/>
</dbReference>
<comment type="caution">
    <text evidence="1">The sequence shown here is derived from an EMBL/GenBank/DDBJ whole genome shotgun (WGS) entry which is preliminary data.</text>
</comment>
<reference evidence="1" key="1">
    <citation type="submission" date="2020-04" db="EMBL/GenBank/DDBJ databases">
        <title>Deep metagenomics examines the oral microbiome during advanced dental caries in children, revealing novel taxa and co-occurrences with host molecules.</title>
        <authorList>
            <person name="Baker J.L."/>
            <person name="Morton J.T."/>
            <person name="Dinis M."/>
            <person name="Alvarez R."/>
            <person name="Tran N.C."/>
            <person name="Knight R."/>
            <person name="Edlund A."/>
        </authorList>
    </citation>
    <scope>NUCLEOTIDE SEQUENCE</scope>
    <source>
        <strain evidence="1">JCVI_34_bin.1</strain>
    </source>
</reference>
<proteinExistence type="predicted"/>
<evidence type="ECO:0000313" key="2">
    <source>
        <dbReference type="Proteomes" id="UP000704068"/>
    </source>
</evidence>